<keyword evidence="5 7" id="KW-1133">Transmembrane helix</keyword>
<gene>
    <name evidence="9" type="ORF">N7532_006789</name>
</gene>
<dbReference type="OrthoDB" id="2796277at2759"/>
<organism evidence="9 10">
    <name type="scientific">Penicillium argentinense</name>
    <dbReference type="NCBI Taxonomy" id="1131581"/>
    <lineage>
        <taxon>Eukaryota</taxon>
        <taxon>Fungi</taxon>
        <taxon>Dikarya</taxon>
        <taxon>Ascomycota</taxon>
        <taxon>Pezizomycotina</taxon>
        <taxon>Eurotiomycetes</taxon>
        <taxon>Eurotiomycetidae</taxon>
        <taxon>Eurotiales</taxon>
        <taxon>Aspergillaceae</taxon>
        <taxon>Penicillium</taxon>
    </lineage>
</organism>
<evidence type="ECO:0000256" key="5">
    <source>
        <dbReference type="ARBA" id="ARBA00022989"/>
    </source>
</evidence>
<dbReference type="GO" id="GO:0006629">
    <property type="term" value="P:lipid metabolic process"/>
    <property type="evidence" value="ECO:0007669"/>
    <property type="project" value="InterPro"/>
</dbReference>
<feature type="transmembrane region" description="Helical" evidence="7">
    <location>
        <begin position="29"/>
        <end position="47"/>
    </location>
</feature>
<reference evidence="9" key="2">
    <citation type="journal article" date="2023" name="IMA Fungus">
        <title>Comparative genomic study of the Penicillium genus elucidates a diverse pangenome and 15 lateral gene transfer events.</title>
        <authorList>
            <person name="Petersen C."/>
            <person name="Sorensen T."/>
            <person name="Nielsen M.R."/>
            <person name="Sondergaard T.E."/>
            <person name="Sorensen J.L."/>
            <person name="Fitzpatrick D.A."/>
            <person name="Frisvad J.C."/>
            <person name="Nielsen K.L."/>
        </authorList>
    </citation>
    <scope>NUCLEOTIDE SEQUENCE</scope>
    <source>
        <strain evidence="9">IBT 30761</strain>
    </source>
</reference>
<comment type="similarity">
    <text evidence="2">Belongs to the wax synthase family.</text>
</comment>
<evidence type="ECO:0000256" key="2">
    <source>
        <dbReference type="ARBA" id="ARBA00007282"/>
    </source>
</evidence>
<evidence type="ECO:0000256" key="1">
    <source>
        <dbReference type="ARBA" id="ARBA00004141"/>
    </source>
</evidence>
<keyword evidence="6 7" id="KW-0472">Membrane</keyword>
<dbReference type="GO" id="GO:0008374">
    <property type="term" value="F:O-acyltransferase activity"/>
    <property type="evidence" value="ECO:0007669"/>
    <property type="project" value="InterPro"/>
</dbReference>
<evidence type="ECO:0000256" key="7">
    <source>
        <dbReference type="SAM" id="Phobius"/>
    </source>
</evidence>
<evidence type="ECO:0000256" key="6">
    <source>
        <dbReference type="ARBA" id="ARBA00023136"/>
    </source>
</evidence>
<feature type="transmembrane region" description="Helical" evidence="7">
    <location>
        <begin position="358"/>
        <end position="380"/>
    </location>
</feature>
<dbReference type="GeneID" id="81358262"/>
<evidence type="ECO:0000256" key="3">
    <source>
        <dbReference type="ARBA" id="ARBA00022679"/>
    </source>
</evidence>
<reference evidence="9" key="1">
    <citation type="submission" date="2022-11" db="EMBL/GenBank/DDBJ databases">
        <authorList>
            <person name="Petersen C."/>
        </authorList>
    </citation>
    <scope>NUCLEOTIDE SEQUENCE</scope>
    <source>
        <strain evidence="9">IBT 30761</strain>
    </source>
</reference>
<dbReference type="Pfam" id="PF13813">
    <property type="entry name" value="MBOAT_2"/>
    <property type="match status" value="1"/>
</dbReference>
<dbReference type="PANTHER" id="PTHR31595">
    <property type="entry name" value="LONG-CHAIN-ALCOHOL O-FATTY-ACYLTRANSFERASE 3-RELATED"/>
    <property type="match status" value="1"/>
</dbReference>
<evidence type="ECO:0000259" key="8">
    <source>
        <dbReference type="Pfam" id="PF13813"/>
    </source>
</evidence>
<feature type="transmembrane region" description="Helical" evidence="7">
    <location>
        <begin position="427"/>
        <end position="444"/>
    </location>
</feature>
<dbReference type="InterPro" id="IPR044851">
    <property type="entry name" value="Wax_synthase"/>
</dbReference>
<comment type="caution">
    <text evidence="9">The sequence shown here is derived from an EMBL/GenBank/DDBJ whole genome shotgun (WGS) entry which is preliminary data.</text>
</comment>
<dbReference type="RefSeq" id="XP_056475442.1">
    <property type="nucleotide sequence ID" value="XM_056619283.1"/>
</dbReference>
<dbReference type="PANTHER" id="PTHR31595:SF67">
    <property type="entry name" value="WAX SYNTHASE DOMAIN-CONTAINING PROTEIN"/>
    <property type="match status" value="1"/>
</dbReference>
<dbReference type="InterPro" id="IPR032805">
    <property type="entry name" value="Wax_synthase_dom"/>
</dbReference>
<proteinExistence type="inferred from homology"/>
<dbReference type="GO" id="GO:0016020">
    <property type="term" value="C:membrane"/>
    <property type="evidence" value="ECO:0007669"/>
    <property type="project" value="UniProtKB-SubCell"/>
</dbReference>
<feature type="transmembrane region" description="Helical" evidence="7">
    <location>
        <begin position="83"/>
        <end position="102"/>
    </location>
</feature>
<protein>
    <recommendedName>
        <fullName evidence="8">Wax synthase domain-containing protein</fullName>
    </recommendedName>
</protein>
<dbReference type="EMBL" id="JAPQKI010000005">
    <property type="protein sequence ID" value="KAJ5099788.1"/>
    <property type="molecule type" value="Genomic_DNA"/>
</dbReference>
<comment type="subcellular location">
    <subcellularLocation>
        <location evidence="1">Membrane</location>
        <topology evidence="1">Multi-pass membrane protein</topology>
    </subcellularLocation>
</comment>
<feature type="transmembrane region" description="Helical" evidence="7">
    <location>
        <begin position="386"/>
        <end position="406"/>
    </location>
</feature>
<evidence type="ECO:0000313" key="9">
    <source>
        <dbReference type="EMBL" id="KAJ5099788.1"/>
    </source>
</evidence>
<keyword evidence="4 7" id="KW-0812">Transmembrane</keyword>
<keyword evidence="3" id="KW-0808">Transferase</keyword>
<keyword evidence="10" id="KW-1185">Reference proteome</keyword>
<name>A0A9W9FGH2_9EURO</name>
<feature type="domain" description="Wax synthase" evidence="8">
    <location>
        <begin position="310"/>
        <end position="394"/>
    </location>
</feature>
<dbReference type="AlphaFoldDB" id="A0A9W9FGH2"/>
<sequence>MADLHYEELVRFRERQLESLLIEGVYKPILVHHLVLLNLLPLIGLLIPRHSARYVRPSIFALSLGLAWQALRSHRAILGGNGYMIGLMTAWWLVSSAGLLVFTDIEQDCRRIERGPATTGKRKDEQGARFHWQSYPHRFSHRLEWCAGLLFNLRGPEWNWRAPHLGPLPRSVHHELHAGFTSDKFQAEDDATYPSSKARLKQAFRTCLISYLLLDTLKVVMMRDPYFRGTATADSLPPFPFSYLESIPLANRFYRVFLSAMGVYVALNFVTSFNPIVFLGLSMAFPNASRSLTAAPLDASWLYADSFGFFCEPIADHGLAGCWGRWWHQLFRNGFTVTANWILNFLPNSVRRKPVERCVHVIVAFFLSGFIHACGSYTQLPETKPLSGPFLFFAMQSVAVIGEYIFKTIVFPKLPLSNTPKWLRRTANIALTFSWLLFSGAWIADDFARGGLWLVQPIPASPLGFVTGNDFWVWKEPWFQSTSGGYRVI</sequence>
<evidence type="ECO:0000313" key="10">
    <source>
        <dbReference type="Proteomes" id="UP001149074"/>
    </source>
</evidence>
<accession>A0A9W9FGH2</accession>
<dbReference type="Proteomes" id="UP001149074">
    <property type="component" value="Unassembled WGS sequence"/>
</dbReference>
<feature type="transmembrane region" description="Helical" evidence="7">
    <location>
        <begin position="256"/>
        <end position="281"/>
    </location>
</feature>
<feature type="transmembrane region" description="Helical" evidence="7">
    <location>
        <begin position="54"/>
        <end position="71"/>
    </location>
</feature>
<evidence type="ECO:0000256" key="4">
    <source>
        <dbReference type="ARBA" id="ARBA00022692"/>
    </source>
</evidence>